<evidence type="ECO:0008006" key="7">
    <source>
        <dbReference type="Google" id="ProtNLM"/>
    </source>
</evidence>
<keyword evidence="5" id="KW-0378">Hydrolase</keyword>
<protein>
    <recommendedName>
        <fullName evidence="7">Peptidase M42 family protein</fullName>
    </recommendedName>
</protein>
<dbReference type="InterPro" id="IPR008007">
    <property type="entry name" value="Peptidase_M42"/>
</dbReference>
<evidence type="ECO:0000256" key="2">
    <source>
        <dbReference type="ARBA" id="ARBA00022438"/>
    </source>
</evidence>
<dbReference type="GO" id="GO:0006508">
    <property type="term" value="P:proteolysis"/>
    <property type="evidence" value="ECO:0007669"/>
    <property type="project" value="UniProtKB-KW"/>
</dbReference>
<dbReference type="InterPro" id="IPR051464">
    <property type="entry name" value="Peptidase_M42_aminopept"/>
</dbReference>
<evidence type="ECO:0000313" key="6">
    <source>
        <dbReference type="EMBL" id="KKN19958.1"/>
    </source>
</evidence>
<keyword evidence="3" id="KW-0645">Protease</keyword>
<evidence type="ECO:0000256" key="3">
    <source>
        <dbReference type="ARBA" id="ARBA00022670"/>
    </source>
</evidence>
<evidence type="ECO:0000256" key="4">
    <source>
        <dbReference type="ARBA" id="ARBA00022723"/>
    </source>
</evidence>
<keyword evidence="2" id="KW-0031">Aminopeptidase</keyword>
<dbReference type="PANTHER" id="PTHR32481">
    <property type="entry name" value="AMINOPEPTIDASE"/>
    <property type="match status" value="1"/>
</dbReference>
<dbReference type="Gene3D" id="2.40.30.40">
    <property type="entry name" value="Peptidase M42, domain 2"/>
    <property type="match status" value="1"/>
</dbReference>
<organism evidence="6">
    <name type="scientific">marine sediment metagenome</name>
    <dbReference type="NCBI Taxonomy" id="412755"/>
    <lineage>
        <taxon>unclassified sequences</taxon>
        <taxon>metagenomes</taxon>
        <taxon>ecological metagenomes</taxon>
    </lineage>
</organism>
<dbReference type="SUPFAM" id="SSF101821">
    <property type="entry name" value="Aminopeptidase/glucanase lid domain"/>
    <property type="match status" value="1"/>
</dbReference>
<dbReference type="SUPFAM" id="SSF53187">
    <property type="entry name" value="Zn-dependent exopeptidases"/>
    <property type="match status" value="1"/>
</dbReference>
<comment type="similarity">
    <text evidence="1">Belongs to the peptidase M42 family.</text>
</comment>
<proteinExistence type="inferred from homology"/>
<dbReference type="CDD" id="cd05656">
    <property type="entry name" value="M42_Frv"/>
    <property type="match status" value="1"/>
</dbReference>
<dbReference type="GO" id="GO:0004177">
    <property type="term" value="F:aminopeptidase activity"/>
    <property type="evidence" value="ECO:0007669"/>
    <property type="project" value="UniProtKB-KW"/>
</dbReference>
<comment type="caution">
    <text evidence="6">The sequence shown here is derived from an EMBL/GenBank/DDBJ whole genome shotgun (WGS) entry which is preliminary data.</text>
</comment>
<dbReference type="Gene3D" id="3.40.630.10">
    <property type="entry name" value="Zn peptidases"/>
    <property type="match status" value="1"/>
</dbReference>
<dbReference type="AlphaFoldDB" id="A0A0F9RRJ7"/>
<evidence type="ECO:0000256" key="5">
    <source>
        <dbReference type="ARBA" id="ARBA00022801"/>
    </source>
</evidence>
<gene>
    <name evidence="6" type="ORF">LCGC14_0940520</name>
</gene>
<dbReference type="Pfam" id="PF05343">
    <property type="entry name" value="Peptidase_M42"/>
    <property type="match status" value="1"/>
</dbReference>
<sequence length="362" mass="39879">MNSEPLNIESIKNLQEKLSSLIGVSGHEEEVSNFILNEIKENNLADKFWIDPIGNVLAIKGGKEGKNRILLDAHIDEIGFMISHIEKRGFLRFVLIGGWDTRILLGQLIILKSKAGKILYGIIGSKPPHLTTIEERKQLIKVANMYIDIGLQSEKEVISNGIEIGTVGTLYSPFLNFPNGMVMGKAFDDRTGVNVLLHVMKLLKENKSCEDTVLFNFATQEEIGMKGAITGAYTLKPTKALVIENTTAGDVPGIRESEIPAIIGDGPAITLADRSLMSHPKVNERIIKNADTEGIPYQFKKPKYGSTDAGQIQVSRSGVPSSVISVPCRYIHSPTSLLKLEDIYYTIRLVDAFLRNPANINP</sequence>
<evidence type="ECO:0000256" key="1">
    <source>
        <dbReference type="ARBA" id="ARBA00006272"/>
    </source>
</evidence>
<dbReference type="InterPro" id="IPR023367">
    <property type="entry name" value="Peptidase_M42_dom2"/>
</dbReference>
<dbReference type="PANTHER" id="PTHR32481:SF0">
    <property type="entry name" value="AMINOPEPTIDASE YPDE-RELATED"/>
    <property type="match status" value="1"/>
</dbReference>
<accession>A0A0F9RRJ7</accession>
<dbReference type="EMBL" id="LAZR01003286">
    <property type="protein sequence ID" value="KKN19958.1"/>
    <property type="molecule type" value="Genomic_DNA"/>
</dbReference>
<dbReference type="PIRSF" id="PIRSF001123">
    <property type="entry name" value="PepA_GA"/>
    <property type="match status" value="1"/>
</dbReference>
<reference evidence="6" key="1">
    <citation type="journal article" date="2015" name="Nature">
        <title>Complex archaea that bridge the gap between prokaryotes and eukaryotes.</title>
        <authorList>
            <person name="Spang A."/>
            <person name="Saw J.H."/>
            <person name="Jorgensen S.L."/>
            <person name="Zaremba-Niedzwiedzka K."/>
            <person name="Martijn J."/>
            <person name="Lind A.E."/>
            <person name="van Eijk R."/>
            <person name="Schleper C."/>
            <person name="Guy L."/>
            <person name="Ettema T.J."/>
        </authorList>
    </citation>
    <scope>NUCLEOTIDE SEQUENCE</scope>
</reference>
<dbReference type="GO" id="GO:0046872">
    <property type="term" value="F:metal ion binding"/>
    <property type="evidence" value="ECO:0007669"/>
    <property type="project" value="UniProtKB-KW"/>
</dbReference>
<name>A0A0F9RRJ7_9ZZZZ</name>
<keyword evidence="4" id="KW-0479">Metal-binding</keyword>